<name>A0A934U6G1_9NOCA</name>
<gene>
    <name evidence="5" type="ORF">JGU71_26985</name>
</gene>
<dbReference type="Pfam" id="PF13401">
    <property type="entry name" value="AAA_22"/>
    <property type="match status" value="1"/>
</dbReference>
<dbReference type="GO" id="GO:0000160">
    <property type="term" value="P:phosphorelay signal transduction system"/>
    <property type="evidence" value="ECO:0007669"/>
    <property type="project" value="InterPro"/>
</dbReference>
<evidence type="ECO:0000256" key="2">
    <source>
        <dbReference type="ARBA" id="ARBA00023125"/>
    </source>
</evidence>
<dbReference type="EMBL" id="JAEMNV010000012">
    <property type="protein sequence ID" value="MBJ8342540.1"/>
    <property type="molecule type" value="Genomic_DNA"/>
</dbReference>
<dbReference type="InterPro" id="IPR049945">
    <property type="entry name" value="AAA_22"/>
</dbReference>
<dbReference type="Pfam" id="PF03704">
    <property type="entry name" value="BTAD"/>
    <property type="match status" value="1"/>
</dbReference>
<dbReference type="GO" id="GO:0006355">
    <property type="term" value="P:regulation of DNA-templated transcription"/>
    <property type="evidence" value="ECO:0007669"/>
    <property type="project" value="InterPro"/>
</dbReference>
<keyword evidence="2 3" id="KW-0238">DNA-binding</keyword>
<evidence type="ECO:0000313" key="6">
    <source>
        <dbReference type="Proteomes" id="UP000655868"/>
    </source>
</evidence>
<evidence type="ECO:0000259" key="4">
    <source>
        <dbReference type="PROSITE" id="PS51755"/>
    </source>
</evidence>
<dbReference type="InterPro" id="IPR027417">
    <property type="entry name" value="P-loop_NTPase"/>
</dbReference>
<evidence type="ECO:0000313" key="5">
    <source>
        <dbReference type="EMBL" id="MBJ8342540.1"/>
    </source>
</evidence>
<keyword evidence="6" id="KW-1185">Reference proteome</keyword>
<dbReference type="InterPro" id="IPR036388">
    <property type="entry name" value="WH-like_DNA-bd_sf"/>
</dbReference>
<dbReference type="SUPFAM" id="SSF48452">
    <property type="entry name" value="TPR-like"/>
    <property type="match status" value="2"/>
</dbReference>
<dbReference type="Gene3D" id="3.40.50.300">
    <property type="entry name" value="P-loop containing nucleotide triphosphate hydrolases"/>
    <property type="match status" value="1"/>
</dbReference>
<dbReference type="Gene3D" id="1.10.10.10">
    <property type="entry name" value="Winged helix-like DNA-binding domain superfamily/Winged helix DNA-binding domain"/>
    <property type="match status" value="1"/>
</dbReference>
<dbReference type="AlphaFoldDB" id="A0A934U6G1"/>
<dbReference type="RefSeq" id="WP_199708164.1">
    <property type="nucleotide sequence ID" value="NZ_JAEMNV010000012.1"/>
</dbReference>
<proteinExistence type="inferred from homology"/>
<dbReference type="PROSITE" id="PS51755">
    <property type="entry name" value="OMPR_PHOB"/>
    <property type="match status" value="1"/>
</dbReference>
<feature type="DNA-binding region" description="OmpR/PhoB-type" evidence="3">
    <location>
        <begin position="1"/>
        <end position="96"/>
    </location>
</feature>
<dbReference type="Pfam" id="PF00486">
    <property type="entry name" value="Trans_reg_C"/>
    <property type="match status" value="1"/>
</dbReference>
<dbReference type="Gene3D" id="1.25.40.10">
    <property type="entry name" value="Tetratricopeptide repeat domain"/>
    <property type="match status" value="2"/>
</dbReference>
<dbReference type="SMART" id="SM00862">
    <property type="entry name" value="Trans_reg_C"/>
    <property type="match status" value="1"/>
</dbReference>
<comment type="similarity">
    <text evidence="1">Belongs to the AfsR/DnrI/RedD regulatory family.</text>
</comment>
<feature type="domain" description="OmpR/PhoB-type" evidence="4">
    <location>
        <begin position="1"/>
        <end position="96"/>
    </location>
</feature>
<dbReference type="SUPFAM" id="SSF46894">
    <property type="entry name" value="C-terminal effector domain of the bipartite response regulators"/>
    <property type="match status" value="1"/>
</dbReference>
<dbReference type="InterPro" id="IPR058852">
    <property type="entry name" value="HTH_77"/>
</dbReference>
<dbReference type="GO" id="GO:0003677">
    <property type="term" value="F:DNA binding"/>
    <property type="evidence" value="ECO:0007669"/>
    <property type="project" value="UniProtKB-UniRule"/>
</dbReference>
<evidence type="ECO:0000256" key="3">
    <source>
        <dbReference type="PROSITE-ProRule" id="PRU01091"/>
    </source>
</evidence>
<comment type="caution">
    <text evidence="5">The sequence shown here is derived from an EMBL/GenBank/DDBJ whole genome shotgun (WGS) entry which is preliminary data.</text>
</comment>
<dbReference type="CDD" id="cd15831">
    <property type="entry name" value="BTAD"/>
    <property type="match status" value="1"/>
</dbReference>
<dbReference type="InterPro" id="IPR001867">
    <property type="entry name" value="OmpR/PhoB-type_DNA-bd"/>
</dbReference>
<sequence length="1066" mass="113954">MRFGILGPVAAWTDAGESVVVSGVKVRALLADLLVHAGRPVSADRLIDDIWGEAPPGNAPGTLSAKASQLRRALEDAEPGARTLVVSPPPGYRLDVAKADVDALRFVELTTAAHAAADPARTAALLSEALDLWRGAAFADFADEPFTQATIAKLEEQRLVACEDLAQARLALGQHAQLVGDLTDLVTRNPLRERLRGAHMHALYGAGRQSDALDSFDQHRNALADELGLDPGAELVALQRAILAQDPALTPTVAAPVRHVRPSNLPAPLTDLIGRDAALAELADALDTQRLVTLTGPGGVGKTRLAIAAAHSKSPADGAWLIELAGFERVSTTDLADVVAQTLGIRDGGEQTDPIARLGAALHDQNVLVVLDNCEHLIDAAADLADSLLSAAAGVRIIATSREPLGLVGEYVFGVAPLERDSAVALFATRASASARDFTLDDETTGPVNVLCARLDGIPLALELAATRVRALGVHEMVARLDDRFRLLATGYRGAPPRQQTLTAMIDWSWDLLEADEQAVLRRLAVHADGATLAAAEIVCSGVDVDRDAVPDLLVRLVDRSLVTVVHGGSEPRYRLLESIAAYCVPRLRDAGEEVDTRTRHHAYYLEFAEQARPHLYSAEQKRWLRRLDAESANLRAAFDDAVASGDGVSALRLTDALGWYWFLRGRLAEARRSFAAALAAGVDASPELRGQVLTWDTGFGFVSGVGTDRDTLRDNALQLISDQHTKARAQWFLAYTALDLGDVEAVEVLLDQALPAFTAVDDRWGIAAVHIVKAKIAHLGSDIDALRSSSELSAELFAASGDRWGKLQATGWLGGHAELVGDLDRATALHSDGLHIAEELELWPEVSGHLSWLGWIAMQRSDFGPAIEYCEQALKLAAEQGSIAGQVFALMGLGFSTRKAGDLDRAEQTLQSIIDFSPPDPETGPPLYLPNILCELGFVAELRGDADTAWRFHADAYRMSVDFAAPRDIAYSLEGLAGAASVAADYTVAAHLLGAADAHRATVGLPTAPTEQVDLDRILERLTRARDRSEIDTLIEAGRILATDELAAIVAAGHNTRASTAELRR</sequence>
<evidence type="ECO:0000256" key="1">
    <source>
        <dbReference type="ARBA" id="ARBA00005820"/>
    </source>
</evidence>
<dbReference type="InterPro" id="IPR016032">
    <property type="entry name" value="Sig_transdc_resp-reg_C-effctor"/>
</dbReference>
<dbReference type="InterPro" id="IPR005158">
    <property type="entry name" value="BTAD"/>
</dbReference>
<dbReference type="GO" id="GO:0016887">
    <property type="term" value="F:ATP hydrolysis activity"/>
    <property type="evidence" value="ECO:0007669"/>
    <property type="project" value="InterPro"/>
</dbReference>
<protein>
    <submittedName>
        <fullName evidence="5">Winged helix-turn-helix domain-containing protein</fullName>
    </submittedName>
</protein>
<dbReference type="SMART" id="SM01043">
    <property type="entry name" value="BTAD"/>
    <property type="match status" value="1"/>
</dbReference>
<dbReference type="PRINTS" id="PR00364">
    <property type="entry name" value="DISEASERSIST"/>
</dbReference>
<dbReference type="InterPro" id="IPR011990">
    <property type="entry name" value="TPR-like_helical_dom_sf"/>
</dbReference>
<organism evidence="5 6">
    <name type="scientific">Antrihabitans stalagmiti</name>
    <dbReference type="NCBI Taxonomy" id="2799499"/>
    <lineage>
        <taxon>Bacteria</taxon>
        <taxon>Bacillati</taxon>
        <taxon>Actinomycetota</taxon>
        <taxon>Actinomycetes</taxon>
        <taxon>Mycobacteriales</taxon>
        <taxon>Nocardiaceae</taxon>
        <taxon>Antrihabitans</taxon>
    </lineage>
</organism>
<dbReference type="PANTHER" id="PTHR47691">
    <property type="entry name" value="REGULATOR-RELATED"/>
    <property type="match status" value="1"/>
</dbReference>
<dbReference type="SUPFAM" id="SSF52540">
    <property type="entry name" value="P-loop containing nucleoside triphosphate hydrolases"/>
    <property type="match status" value="1"/>
</dbReference>
<dbReference type="PANTHER" id="PTHR47691:SF3">
    <property type="entry name" value="HTH-TYPE TRANSCRIPTIONAL REGULATOR RV0890C-RELATED"/>
    <property type="match status" value="1"/>
</dbReference>
<reference evidence="5" key="1">
    <citation type="submission" date="2020-12" db="EMBL/GenBank/DDBJ databases">
        <title>Antrihabitans popcorni sp. nov. and Antrihabitans auranticaus sp. nov., isolated from a larva cave.</title>
        <authorList>
            <person name="Lee S.D."/>
            <person name="Kim I.S."/>
        </authorList>
    </citation>
    <scope>NUCLEOTIDE SEQUENCE</scope>
    <source>
        <strain evidence="5">YC3-6</strain>
    </source>
</reference>
<dbReference type="Proteomes" id="UP000655868">
    <property type="component" value="Unassembled WGS sequence"/>
</dbReference>
<dbReference type="Pfam" id="PF25872">
    <property type="entry name" value="HTH_77"/>
    <property type="match status" value="1"/>
</dbReference>
<accession>A0A934U6G1</accession>